<evidence type="ECO:0000313" key="2">
    <source>
        <dbReference type="Proteomes" id="UP000887565"/>
    </source>
</evidence>
<keyword evidence="2" id="KW-1185">Reference proteome</keyword>
<feature type="region of interest" description="Disordered" evidence="1">
    <location>
        <begin position="1"/>
        <end position="23"/>
    </location>
</feature>
<dbReference type="WBParaSite" id="nRc.2.0.1.t07218-RA">
    <property type="protein sequence ID" value="nRc.2.0.1.t07218-RA"/>
    <property type="gene ID" value="nRc.2.0.1.g07218"/>
</dbReference>
<proteinExistence type="predicted"/>
<sequence length="259" mass="30571">MQPRERDSRCKRTVETTSSENPVENFTTRKNKKTDNVLKINGKDATRNRIRRSRFFVYFDRCFVALAGRLTTATFKLDEFCAIILTVKSIFIMRMHIEIKKYRVIVFKIQTNEVSLVNDANCAEKRTLFLSPKMTPLNEAVLVVVCMESNFTGLRAGHGCKPTMNELMKYFITSQKKNYSTVIKQQKKQRKIRWKNDETQKLKYVLHAKRRNKEQLTLYQFDFSSFFNVVKQETMYDVKRAYKTYSPTKMNGVVRKICN</sequence>
<dbReference type="Proteomes" id="UP000887565">
    <property type="component" value="Unplaced"/>
</dbReference>
<dbReference type="AlphaFoldDB" id="A0A915I065"/>
<reference evidence="3" key="1">
    <citation type="submission" date="2022-11" db="UniProtKB">
        <authorList>
            <consortium name="WormBaseParasite"/>
        </authorList>
    </citation>
    <scope>IDENTIFICATION</scope>
</reference>
<protein>
    <submittedName>
        <fullName evidence="3">Reverse transcriptase</fullName>
    </submittedName>
</protein>
<evidence type="ECO:0000313" key="3">
    <source>
        <dbReference type="WBParaSite" id="nRc.2.0.1.t07218-RA"/>
    </source>
</evidence>
<evidence type="ECO:0000256" key="1">
    <source>
        <dbReference type="SAM" id="MobiDB-lite"/>
    </source>
</evidence>
<organism evidence="2 3">
    <name type="scientific">Romanomermis culicivorax</name>
    <name type="common">Nematode worm</name>
    <dbReference type="NCBI Taxonomy" id="13658"/>
    <lineage>
        <taxon>Eukaryota</taxon>
        <taxon>Metazoa</taxon>
        <taxon>Ecdysozoa</taxon>
        <taxon>Nematoda</taxon>
        <taxon>Enoplea</taxon>
        <taxon>Dorylaimia</taxon>
        <taxon>Mermithida</taxon>
        <taxon>Mermithoidea</taxon>
        <taxon>Mermithidae</taxon>
        <taxon>Romanomermis</taxon>
    </lineage>
</organism>
<name>A0A915I065_ROMCU</name>
<accession>A0A915I065</accession>
<feature type="compositionally biased region" description="Basic and acidic residues" evidence="1">
    <location>
        <begin position="1"/>
        <end position="14"/>
    </location>
</feature>